<protein>
    <recommendedName>
        <fullName evidence="3">Glycine cleavage system H protein</fullName>
    </recommendedName>
</protein>
<dbReference type="InterPro" id="IPR033753">
    <property type="entry name" value="GCV_H/Fam206"/>
</dbReference>
<feature type="domain" description="Lipoyl-binding" evidence="5">
    <location>
        <begin position="21"/>
        <end position="103"/>
    </location>
</feature>
<keyword evidence="8" id="KW-1185">Reference proteome</keyword>
<dbReference type="NCBIfam" id="TIGR00527">
    <property type="entry name" value="gcvH"/>
    <property type="match status" value="1"/>
</dbReference>
<dbReference type="OrthoDB" id="9796712at2"/>
<dbReference type="InterPro" id="IPR002930">
    <property type="entry name" value="GCV_H"/>
</dbReference>
<sequence>MIPDDLLYAKTHEWVLVEGDVATVGITHFAQEQLGDLTFVELPEVGDTFEAGAEMGSVESVKAASEIYSPVSGEVIEVNEELADAPEKVNEEPYGDGWLLKFRIKGDPEGLLDAEGYAAVVESEAH</sequence>
<dbReference type="InterPro" id="IPR017453">
    <property type="entry name" value="GCV_H_sub"/>
</dbReference>
<dbReference type="PANTHER" id="PTHR11715">
    <property type="entry name" value="GLYCINE CLEAVAGE SYSTEM H PROTEIN"/>
    <property type="match status" value="1"/>
</dbReference>
<comment type="similarity">
    <text evidence="1 3">Belongs to the GcvH family.</text>
</comment>
<dbReference type="PROSITE" id="PS00189">
    <property type="entry name" value="LIPOYL"/>
    <property type="match status" value="1"/>
</dbReference>
<dbReference type="HAMAP" id="MF_00272">
    <property type="entry name" value="GcvH"/>
    <property type="match status" value="1"/>
</dbReference>
<feature type="modified residue" description="N6-lipoyllysine" evidence="3 4">
    <location>
        <position position="62"/>
    </location>
</feature>
<dbReference type="NCBIfam" id="NF002270">
    <property type="entry name" value="PRK01202.1"/>
    <property type="match status" value="1"/>
</dbReference>
<dbReference type="InterPro" id="IPR000089">
    <property type="entry name" value="Biotin_lipoyl"/>
</dbReference>
<evidence type="ECO:0000313" key="7">
    <source>
        <dbReference type="EMBL" id="TDT86626.1"/>
    </source>
</evidence>
<comment type="function">
    <text evidence="3">The glycine cleavage system catalyzes the degradation of glycine. The H protein shuttles the methylamine group of glycine from the P protein to the T protein.</text>
</comment>
<dbReference type="EMBL" id="SOBK01000012">
    <property type="protein sequence ID" value="TDT86626.1"/>
    <property type="molecule type" value="Genomic_DNA"/>
</dbReference>
<dbReference type="PROSITE" id="PS50968">
    <property type="entry name" value="BIOTINYL_LIPOYL"/>
    <property type="match status" value="1"/>
</dbReference>
<organism evidence="7 9">
    <name type="scientific">Pseudodesulfovibrio indicus</name>
    <dbReference type="NCBI Taxonomy" id="1716143"/>
    <lineage>
        <taxon>Bacteria</taxon>
        <taxon>Pseudomonadati</taxon>
        <taxon>Thermodesulfobacteriota</taxon>
        <taxon>Desulfovibrionia</taxon>
        <taxon>Desulfovibrionales</taxon>
        <taxon>Desulfovibrionaceae</taxon>
    </lineage>
</organism>
<evidence type="ECO:0000256" key="4">
    <source>
        <dbReference type="PIRSR" id="PIRSR617453-50"/>
    </source>
</evidence>
<dbReference type="RefSeq" id="WP_066805312.1">
    <property type="nucleotide sequence ID" value="NZ_CP014206.1"/>
</dbReference>
<proteinExistence type="inferred from homology"/>
<comment type="subunit">
    <text evidence="3">The glycine cleavage system is composed of four proteins: P, T, L and H.</text>
</comment>
<gene>
    <name evidence="3" type="primary">gcvH</name>
    <name evidence="6" type="ORF">AWY79_14185</name>
    <name evidence="7" type="ORF">EDC59_112135</name>
</gene>
<dbReference type="Gene3D" id="2.40.50.100">
    <property type="match status" value="1"/>
</dbReference>
<dbReference type="Proteomes" id="UP000055611">
    <property type="component" value="Chromosome"/>
</dbReference>
<dbReference type="GO" id="GO:0019464">
    <property type="term" value="P:glycine decarboxylation via glycine cleavage system"/>
    <property type="evidence" value="ECO:0007669"/>
    <property type="project" value="UniProtKB-UniRule"/>
</dbReference>
<evidence type="ECO:0000313" key="8">
    <source>
        <dbReference type="Proteomes" id="UP000055611"/>
    </source>
</evidence>
<dbReference type="Pfam" id="PF01597">
    <property type="entry name" value="GCV_H"/>
    <property type="match status" value="1"/>
</dbReference>
<dbReference type="GO" id="GO:0009249">
    <property type="term" value="P:protein lipoylation"/>
    <property type="evidence" value="ECO:0007669"/>
    <property type="project" value="TreeGrafter"/>
</dbReference>
<evidence type="ECO:0000313" key="6">
    <source>
        <dbReference type="EMBL" id="AMK12176.1"/>
    </source>
</evidence>
<dbReference type="EMBL" id="CP014206">
    <property type="protein sequence ID" value="AMK12176.1"/>
    <property type="molecule type" value="Genomic_DNA"/>
</dbReference>
<name>A0A126QR03_9BACT</name>
<reference evidence="7 9" key="2">
    <citation type="submission" date="2019-03" db="EMBL/GenBank/DDBJ databases">
        <title>Genomic Encyclopedia of Type Strains, Phase IV (KMG-IV): sequencing the most valuable type-strain genomes for metagenomic binning, comparative biology and taxonomic classification.</title>
        <authorList>
            <person name="Goeker M."/>
        </authorList>
    </citation>
    <scope>NUCLEOTIDE SEQUENCE [LARGE SCALE GENOMIC DNA]</scope>
    <source>
        <strain evidence="7 9">DSM 101483</strain>
    </source>
</reference>
<comment type="cofactor">
    <cofactor evidence="3">
        <name>(R)-lipoate</name>
        <dbReference type="ChEBI" id="CHEBI:83088"/>
    </cofactor>
    <text evidence="3">Binds 1 lipoyl cofactor covalently.</text>
</comment>
<evidence type="ECO:0000256" key="3">
    <source>
        <dbReference type="HAMAP-Rule" id="MF_00272"/>
    </source>
</evidence>
<dbReference type="Proteomes" id="UP000295506">
    <property type="component" value="Unassembled WGS sequence"/>
</dbReference>
<dbReference type="PANTHER" id="PTHR11715:SF3">
    <property type="entry name" value="GLYCINE CLEAVAGE SYSTEM H PROTEIN-RELATED"/>
    <property type="match status" value="1"/>
</dbReference>
<dbReference type="InterPro" id="IPR011053">
    <property type="entry name" value="Single_hybrid_motif"/>
</dbReference>
<dbReference type="AlphaFoldDB" id="A0A126QR03"/>
<dbReference type="InterPro" id="IPR003016">
    <property type="entry name" value="2-oxoA_DH_lipoyl-BS"/>
</dbReference>
<dbReference type="KEGG" id="dej:AWY79_14185"/>
<accession>A0A126QR03</accession>
<evidence type="ECO:0000313" key="9">
    <source>
        <dbReference type="Proteomes" id="UP000295506"/>
    </source>
</evidence>
<evidence type="ECO:0000256" key="1">
    <source>
        <dbReference type="ARBA" id="ARBA00009249"/>
    </source>
</evidence>
<dbReference type="CDD" id="cd06848">
    <property type="entry name" value="GCS_H"/>
    <property type="match status" value="1"/>
</dbReference>
<keyword evidence="2 3" id="KW-0450">Lipoyl</keyword>
<evidence type="ECO:0000259" key="5">
    <source>
        <dbReference type="PROSITE" id="PS50968"/>
    </source>
</evidence>
<reference evidence="6 8" key="1">
    <citation type="journal article" date="2016" name="Front. Microbiol.">
        <title>Genome Sequence of the Piezophilic, Mesophilic Sulfate-Reducing Bacterium Desulfovibrio indicus J2T.</title>
        <authorList>
            <person name="Cao J."/>
            <person name="Maignien L."/>
            <person name="Shao Z."/>
            <person name="Alain K."/>
            <person name="Jebbar M."/>
        </authorList>
    </citation>
    <scope>NUCLEOTIDE SEQUENCE [LARGE SCALE GENOMIC DNA]</scope>
    <source>
        <strain evidence="6 8">J2</strain>
    </source>
</reference>
<evidence type="ECO:0000256" key="2">
    <source>
        <dbReference type="ARBA" id="ARBA00022823"/>
    </source>
</evidence>
<dbReference type="SUPFAM" id="SSF51230">
    <property type="entry name" value="Single hybrid motif"/>
    <property type="match status" value="1"/>
</dbReference>
<dbReference type="GO" id="GO:0005829">
    <property type="term" value="C:cytosol"/>
    <property type="evidence" value="ECO:0007669"/>
    <property type="project" value="TreeGrafter"/>
</dbReference>
<dbReference type="GO" id="GO:0005960">
    <property type="term" value="C:glycine cleavage complex"/>
    <property type="evidence" value="ECO:0007669"/>
    <property type="project" value="InterPro"/>
</dbReference>